<dbReference type="Proteomes" id="UP000243127">
    <property type="component" value="Nucleomorph 2"/>
</dbReference>
<dbReference type="PANTHER" id="PTHR11093">
    <property type="entry name" value="RUVB-RELATED REPTIN AND PONTIN"/>
    <property type="match status" value="1"/>
</dbReference>
<dbReference type="GO" id="GO:0005524">
    <property type="term" value="F:ATP binding"/>
    <property type="evidence" value="ECO:0007669"/>
    <property type="project" value="UniProtKB-KW"/>
</dbReference>
<evidence type="ECO:0000256" key="4">
    <source>
        <dbReference type="ARBA" id="ARBA00023242"/>
    </source>
</evidence>
<comment type="similarity">
    <text evidence="2 5">Belongs to the RuvB family.</text>
</comment>
<dbReference type="EMBL" id="CP000882">
    <property type="protein sequence ID" value="ABW98037.1"/>
    <property type="molecule type" value="Genomic_DNA"/>
</dbReference>
<keyword evidence="4 5" id="KW-0539">Nucleus</keyword>
<keyword evidence="8" id="KW-0542">Nucleomorph</keyword>
<evidence type="ECO:0000256" key="6">
    <source>
        <dbReference type="SAM" id="Phobius"/>
    </source>
</evidence>
<keyword evidence="6" id="KW-0472">Membrane</keyword>
<dbReference type="EC" id="3.6.4.12" evidence="5"/>
<keyword evidence="5" id="KW-0547">Nucleotide-binding</keyword>
<reference evidence="8 9" key="1">
    <citation type="journal article" date="2007" name="Proc. Natl. Acad. Sci. U.S.A.">
        <title>Nucleomorph genome of Hemiselmis andersenii reveals complete intron loss and compaction as a driver of protein structure and function.</title>
        <authorList>
            <person name="Lane C.E."/>
            <person name="van den Heuvel K."/>
            <person name="Kozera C."/>
            <person name="Curtis B.A."/>
            <person name="Parsons B.J."/>
            <person name="Bowman S."/>
            <person name="Archibald J.M."/>
        </authorList>
    </citation>
    <scope>NUCLEOTIDE SEQUENCE [LARGE SCALE GENOMIC DNA]</scope>
    <source>
        <strain evidence="8 9">CCMP644</strain>
    </source>
</reference>
<dbReference type="GO" id="GO:0003678">
    <property type="term" value="F:DNA helicase activity"/>
    <property type="evidence" value="ECO:0007669"/>
    <property type="project" value="UniProtKB-EC"/>
</dbReference>
<proteinExistence type="inferred from homology"/>
<evidence type="ECO:0000313" key="9">
    <source>
        <dbReference type="Proteomes" id="UP000243127"/>
    </source>
</evidence>
<keyword evidence="3 5" id="KW-0347">Helicase</keyword>
<dbReference type="Pfam" id="PF06068">
    <property type="entry name" value="TIP49"/>
    <property type="match status" value="1"/>
</dbReference>
<organism evidence="8 9">
    <name type="scientific">Hemiselmis andersenii</name>
    <name type="common">Cryptophyte alga</name>
    <dbReference type="NCBI Taxonomy" id="464988"/>
    <lineage>
        <taxon>Eukaryota</taxon>
        <taxon>Cryptophyceae</taxon>
        <taxon>Cryptomonadales</taxon>
        <taxon>Hemiselmidaceae</taxon>
        <taxon>Hemiselmis</taxon>
    </lineage>
</organism>
<dbReference type="InterPro" id="IPR042487">
    <property type="entry name" value="RuvBL1/2_DNA/RNA_bd_dom"/>
</dbReference>
<dbReference type="Gene3D" id="3.40.50.300">
    <property type="entry name" value="P-loop containing nucleotide triphosphate hydrolases"/>
    <property type="match status" value="1"/>
</dbReference>
<dbReference type="InterPro" id="IPR027238">
    <property type="entry name" value="RuvB-like"/>
</dbReference>
<keyword evidence="5" id="KW-0378">Hydrolase</keyword>
<sequence>MINFSWHSHIKGIPQIYEFSEKEFENGLIGKKNSKKAGQMIADLIKKKKRGNQIIIFTGATGAGKTALALAIAKEIGPDIPFFSTSGAEIYSSKKKKTEILSDYCRKAIGINIFENFEIYQGVLIDFLIEDNYEKKWKSSTIIISIILRTSQGGLRLKLHDFLSKNFLKENPKIGDLIQIIPATQTVKIMGKIKSLESSIKNSGPVFTNFPKGNVFKKKSVIQKITLLDLDYANCDFFEEKKYEKNEITDQLREEVDCLVSKYILEKKAEIIFGILFIDEAHILDPESLLFLTNLSEYSFSPLIILATNRETNFNFEKGNSSLFPLEFLKKCIGVSIEPLGEKNFAKIIAVRCKNINLPITGNCLLLCGFFSETVSIRFAILLVDISNFLINLSGLSFLNFQIISIAAYFFLNFQESVKLSFFGNELFPIHRIF</sequence>
<dbReference type="AlphaFoldDB" id="A9BKN2"/>
<dbReference type="RefSeq" id="XP_001712362.1">
    <property type="nucleotide sequence ID" value="XM_001712310.1"/>
</dbReference>
<dbReference type="SMART" id="SM00382">
    <property type="entry name" value="AAA"/>
    <property type="match status" value="1"/>
</dbReference>
<feature type="transmembrane region" description="Helical" evidence="6">
    <location>
        <begin position="364"/>
        <end position="383"/>
    </location>
</feature>
<evidence type="ECO:0000256" key="3">
    <source>
        <dbReference type="ARBA" id="ARBA00022806"/>
    </source>
</evidence>
<comment type="subcellular location">
    <subcellularLocation>
        <location evidence="1">Nucleus</location>
    </subcellularLocation>
</comment>
<dbReference type="GO" id="GO:0016887">
    <property type="term" value="F:ATP hydrolysis activity"/>
    <property type="evidence" value="ECO:0007669"/>
    <property type="project" value="RHEA"/>
</dbReference>
<evidence type="ECO:0000313" key="8">
    <source>
        <dbReference type="EMBL" id="ABW98037.1"/>
    </source>
</evidence>
<keyword evidence="6" id="KW-1133">Transmembrane helix</keyword>
<accession>A9BKN2</accession>
<comment type="catalytic activity">
    <reaction evidence="5">
        <text>ATP + H2O = ADP + phosphate + H(+)</text>
        <dbReference type="Rhea" id="RHEA:13065"/>
        <dbReference type="ChEBI" id="CHEBI:15377"/>
        <dbReference type="ChEBI" id="CHEBI:15378"/>
        <dbReference type="ChEBI" id="CHEBI:30616"/>
        <dbReference type="ChEBI" id="CHEBI:43474"/>
        <dbReference type="ChEBI" id="CHEBI:456216"/>
        <dbReference type="EC" id="3.6.4.12"/>
    </reaction>
</comment>
<evidence type="ECO:0000256" key="1">
    <source>
        <dbReference type="ARBA" id="ARBA00004123"/>
    </source>
</evidence>
<feature type="transmembrane region" description="Helical" evidence="6">
    <location>
        <begin position="389"/>
        <end position="412"/>
    </location>
</feature>
<dbReference type="GeneID" id="5739656"/>
<name>A9BKN2_HEMAN</name>
<keyword evidence="6" id="KW-0812">Transmembrane</keyword>
<geneLocation type="nucleomorph" evidence="8"/>
<dbReference type="InterPro" id="IPR010339">
    <property type="entry name" value="TIP49_P-loop"/>
</dbReference>
<keyword evidence="5" id="KW-0804">Transcription</keyword>
<keyword evidence="5" id="KW-0067">ATP-binding</keyword>
<dbReference type="Gene3D" id="2.40.50.360">
    <property type="entry name" value="RuvB-like helicase, domain II"/>
    <property type="match status" value="1"/>
</dbReference>
<evidence type="ECO:0000256" key="5">
    <source>
        <dbReference type="RuleBase" id="RU363048"/>
    </source>
</evidence>
<dbReference type="GO" id="GO:0005634">
    <property type="term" value="C:nucleus"/>
    <property type="evidence" value="ECO:0007669"/>
    <property type="project" value="UniProtKB-SubCell"/>
</dbReference>
<dbReference type="SUPFAM" id="SSF52540">
    <property type="entry name" value="P-loop containing nucleoside triphosphate hydrolases"/>
    <property type="match status" value="1"/>
</dbReference>
<evidence type="ECO:0000259" key="7">
    <source>
        <dbReference type="SMART" id="SM00382"/>
    </source>
</evidence>
<keyword evidence="5" id="KW-0805">Transcription regulation</keyword>
<evidence type="ECO:0000256" key="2">
    <source>
        <dbReference type="ARBA" id="ARBA00007519"/>
    </source>
</evidence>
<dbReference type="InterPro" id="IPR003593">
    <property type="entry name" value="AAA+_ATPase"/>
</dbReference>
<dbReference type="InterPro" id="IPR027417">
    <property type="entry name" value="P-loop_NTPase"/>
</dbReference>
<protein>
    <recommendedName>
        <fullName evidence="5">RuvB-like helicase</fullName>
        <ecNumber evidence="5">3.6.4.12</ecNumber>
    </recommendedName>
</protein>
<feature type="domain" description="AAA+ ATPase" evidence="7">
    <location>
        <begin position="51"/>
        <end position="332"/>
    </location>
</feature>
<gene>
    <name evidence="8" type="ORF">HAN_2g210</name>
</gene>